<sequence length="181" mass="21025">MASKAHAVHDKHRFNADLYEALLMENEEKVINLCRKVPDGGLHILTIHKDTVLHMATYSKQRHSVLKQLEALPENFRDKIIRTNNHKNTILHEAATSQEGREAAEIMLRKAPELLGMRNHRGETALYRAARYGQADMFKYLALKISQYDEEQQLDFLRRNDKTNILHISILAEHFGEFPWA</sequence>
<dbReference type="SUPFAM" id="SSF48403">
    <property type="entry name" value="Ankyrin repeat"/>
    <property type="match status" value="1"/>
</dbReference>
<proteinExistence type="predicted"/>
<protein>
    <submittedName>
        <fullName evidence="1">Uncharacterized protein</fullName>
    </submittedName>
</protein>
<gene>
    <name evidence="1" type="ORF">L1049_005498</name>
</gene>
<dbReference type="PANTHER" id="PTHR24121">
    <property type="entry name" value="NO MECHANORECEPTOR POTENTIAL C, ISOFORM D-RELATED"/>
    <property type="match status" value="1"/>
</dbReference>
<keyword evidence="2" id="KW-1185">Reference proteome</keyword>
<dbReference type="AlphaFoldDB" id="A0AAP0N468"/>
<dbReference type="InterPro" id="IPR036770">
    <property type="entry name" value="Ankyrin_rpt-contain_sf"/>
</dbReference>
<dbReference type="EMBL" id="JBBPBK010000146">
    <property type="protein sequence ID" value="KAK9266425.1"/>
    <property type="molecule type" value="Genomic_DNA"/>
</dbReference>
<reference evidence="1 2" key="1">
    <citation type="journal article" date="2024" name="Plant J.">
        <title>Genome sequences and population genomics reveal climatic adaptation and genomic divergence between two closely related sweetgum species.</title>
        <authorList>
            <person name="Xu W.Q."/>
            <person name="Ren C.Q."/>
            <person name="Zhang X.Y."/>
            <person name="Comes H.P."/>
            <person name="Liu X.H."/>
            <person name="Li Y.G."/>
            <person name="Kettle C.J."/>
            <person name="Jalonen R."/>
            <person name="Gaisberger H."/>
            <person name="Ma Y.Z."/>
            <person name="Qiu Y.X."/>
        </authorList>
    </citation>
    <scope>NUCLEOTIDE SEQUENCE [LARGE SCALE GENOMIC DNA]</scope>
    <source>
        <strain evidence="1">Hangzhou</strain>
    </source>
</reference>
<evidence type="ECO:0000313" key="1">
    <source>
        <dbReference type="EMBL" id="KAK9266425.1"/>
    </source>
</evidence>
<dbReference type="Pfam" id="PF12796">
    <property type="entry name" value="Ank_2"/>
    <property type="match status" value="1"/>
</dbReference>
<name>A0AAP0N468_LIQFO</name>
<comment type="caution">
    <text evidence="1">The sequence shown here is derived from an EMBL/GenBank/DDBJ whole genome shotgun (WGS) entry which is preliminary data.</text>
</comment>
<evidence type="ECO:0000313" key="2">
    <source>
        <dbReference type="Proteomes" id="UP001415857"/>
    </source>
</evidence>
<dbReference type="Gene3D" id="1.25.40.20">
    <property type="entry name" value="Ankyrin repeat-containing domain"/>
    <property type="match status" value="1"/>
</dbReference>
<organism evidence="1 2">
    <name type="scientific">Liquidambar formosana</name>
    <name type="common">Formosan gum</name>
    <dbReference type="NCBI Taxonomy" id="63359"/>
    <lineage>
        <taxon>Eukaryota</taxon>
        <taxon>Viridiplantae</taxon>
        <taxon>Streptophyta</taxon>
        <taxon>Embryophyta</taxon>
        <taxon>Tracheophyta</taxon>
        <taxon>Spermatophyta</taxon>
        <taxon>Magnoliopsida</taxon>
        <taxon>eudicotyledons</taxon>
        <taxon>Gunneridae</taxon>
        <taxon>Pentapetalae</taxon>
        <taxon>Saxifragales</taxon>
        <taxon>Altingiaceae</taxon>
        <taxon>Liquidambar</taxon>
    </lineage>
</organism>
<dbReference type="Proteomes" id="UP001415857">
    <property type="component" value="Unassembled WGS sequence"/>
</dbReference>
<dbReference type="PANTHER" id="PTHR24121:SF20">
    <property type="entry name" value="TONSOKU-LIKE PROTEIN"/>
    <property type="match status" value="1"/>
</dbReference>
<dbReference type="InterPro" id="IPR002110">
    <property type="entry name" value="Ankyrin_rpt"/>
</dbReference>
<accession>A0AAP0N468</accession>